<dbReference type="Proteomes" id="UP000325684">
    <property type="component" value="Unassembled WGS sequence"/>
</dbReference>
<keyword evidence="1" id="KW-0812">Transmembrane</keyword>
<reference evidence="2 3" key="1">
    <citation type="journal article" date="2019" name="Microorganisms">
        <title>Genome Insights into the Novel Species Microvirga brassicacearum, a Rapeseed Endophyte with Biotechnological Potential.</title>
        <authorList>
            <person name="Jimenez-Gomez A."/>
            <person name="Saati-Santamaria Z."/>
            <person name="Igual J.M."/>
            <person name="Rivas R."/>
            <person name="Mateos P.F."/>
            <person name="Garcia-Fraile P."/>
        </authorList>
    </citation>
    <scope>NUCLEOTIDE SEQUENCE [LARGE SCALE GENOMIC DNA]</scope>
    <source>
        <strain evidence="2 3">CDVBN77</strain>
    </source>
</reference>
<feature type="transmembrane region" description="Helical" evidence="1">
    <location>
        <begin position="5"/>
        <end position="22"/>
    </location>
</feature>
<gene>
    <name evidence="2" type="ORF">FEZ63_04835</name>
</gene>
<evidence type="ECO:0000313" key="3">
    <source>
        <dbReference type="Proteomes" id="UP000325684"/>
    </source>
</evidence>
<comment type="caution">
    <text evidence="2">The sequence shown here is derived from an EMBL/GenBank/DDBJ whole genome shotgun (WGS) entry which is preliminary data.</text>
</comment>
<dbReference type="AlphaFoldDB" id="A0A5N3PEZ4"/>
<name>A0A5N3PEZ4_9HYPH</name>
<keyword evidence="1" id="KW-0472">Membrane</keyword>
<feature type="transmembrane region" description="Helical" evidence="1">
    <location>
        <begin position="28"/>
        <end position="47"/>
    </location>
</feature>
<dbReference type="RefSeq" id="WP_150942510.1">
    <property type="nucleotide sequence ID" value="NZ_VCMV01000006.1"/>
</dbReference>
<evidence type="ECO:0000256" key="1">
    <source>
        <dbReference type="SAM" id="Phobius"/>
    </source>
</evidence>
<dbReference type="OrthoDB" id="9987623at2"/>
<protein>
    <submittedName>
        <fullName evidence="2">Uncharacterized protein</fullName>
    </submittedName>
</protein>
<keyword evidence="3" id="KW-1185">Reference proteome</keyword>
<proteinExistence type="predicted"/>
<sequence>MISMFIVGITGGLVAAYFAWPYGWLAAAGAYVAGGTLCALVPAIIGWRQEVARERSLIDAPVSERVAREDARHG</sequence>
<dbReference type="EMBL" id="VCMV01000006">
    <property type="protein sequence ID" value="KAB0268328.1"/>
    <property type="molecule type" value="Genomic_DNA"/>
</dbReference>
<organism evidence="2 3">
    <name type="scientific">Microvirga brassicacearum</name>
    <dbReference type="NCBI Taxonomy" id="2580413"/>
    <lineage>
        <taxon>Bacteria</taxon>
        <taxon>Pseudomonadati</taxon>
        <taxon>Pseudomonadota</taxon>
        <taxon>Alphaproteobacteria</taxon>
        <taxon>Hyphomicrobiales</taxon>
        <taxon>Methylobacteriaceae</taxon>
        <taxon>Microvirga</taxon>
    </lineage>
</organism>
<keyword evidence="1" id="KW-1133">Transmembrane helix</keyword>
<accession>A0A5N3PEZ4</accession>
<evidence type="ECO:0000313" key="2">
    <source>
        <dbReference type="EMBL" id="KAB0268328.1"/>
    </source>
</evidence>